<name>A0A2Z5QX26_9MICC</name>
<dbReference type="KEGG" id="raj:RA11412_0641"/>
<sequence length="38" mass="4254">MQMRGAAYTLGGTPHPLYPQKATANNYFFAVSRETFTD</sequence>
<gene>
    <name evidence="1" type="ORF">RA11412_0641</name>
</gene>
<proteinExistence type="predicted"/>
<accession>A0A2Z5QX26</accession>
<organism evidence="1 2">
    <name type="scientific">Rothia aeria</name>
    <dbReference type="NCBI Taxonomy" id="172042"/>
    <lineage>
        <taxon>Bacteria</taxon>
        <taxon>Bacillati</taxon>
        <taxon>Actinomycetota</taxon>
        <taxon>Actinomycetes</taxon>
        <taxon>Micrococcales</taxon>
        <taxon>Micrococcaceae</taxon>
        <taxon>Rothia</taxon>
    </lineage>
</organism>
<reference evidence="1 2" key="1">
    <citation type="submission" date="2016-10" db="EMBL/GenBank/DDBJ databases">
        <title>Genome sequence of Rothia aeria strain JCM11412.</title>
        <authorList>
            <person name="Nambu T."/>
        </authorList>
    </citation>
    <scope>NUCLEOTIDE SEQUENCE [LARGE SCALE GENOMIC DNA]</scope>
    <source>
        <strain evidence="1 2">JCM 11412</strain>
    </source>
</reference>
<keyword evidence="2" id="KW-1185">Reference proteome</keyword>
<evidence type="ECO:0000313" key="1">
    <source>
        <dbReference type="EMBL" id="BAV86940.1"/>
    </source>
</evidence>
<protein>
    <submittedName>
        <fullName evidence="1">Uncharacterized protein</fullName>
    </submittedName>
</protein>
<dbReference type="Proteomes" id="UP000250241">
    <property type="component" value="Chromosome"/>
</dbReference>
<dbReference type="AlphaFoldDB" id="A0A2Z5QX26"/>
<evidence type="ECO:0000313" key="2">
    <source>
        <dbReference type="Proteomes" id="UP000250241"/>
    </source>
</evidence>
<dbReference type="EMBL" id="AP017895">
    <property type="protein sequence ID" value="BAV86940.1"/>
    <property type="molecule type" value="Genomic_DNA"/>
</dbReference>